<gene>
    <name evidence="1" type="ORF">IF1G_11263</name>
</gene>
<evidence type="ECO:0000313" key="2">
    <source>
        <dbReference type="Proteomes" id="UP000315783"/>
    </source>
</evidence>
<evidence type="ECO:0000313" key="1">
    <source>
        <dbReference type="EMBL" id="TQV90061.1"/>
    </source>
</evidence>
<dbReference type="Proteomes" id="UP000315783">
    <property type="component" value="Unassembled WGS sequence"/>
</dbReference>
<organism evidence="1 2">
    <name type="scientific">Cordyceps javanica</name>
    <dbReference type="NCBI Taxonomy" id="43265"/>
    <lineage>
        <taxon>Eukaryota</taxon>
        <taxon>Fungi</taxon>
        <taxon>Dikarya</taxon>
        <taxon>Ascomycota</taxon>
        <taxon>Pezizomycotina</taxon>
        <taxon>Sordariomycetes</taxon>
        <taxon>Hypocreomycetidae</taxon>
        <taxon>Hypocreales</taxon>
        <taxon>Cordycipitaceae</taxon>
        <taxon>Cordyceps</taxon>
    </lineage>
</organism>
<protein>
    <submittedName>
        <fullName evidence="1">Uncharacterized protein</fullName>
    </submittedName>
</protein>
<dbReference type="AlphaFoldDB" id="A0A545UKS1"/>
<sequence length="83" mass="9349">MFEAEYPYLGYNRRSRYGNRPEVLSSNCSCGYQALGNTLQKPLKRLASIEAPAYSFLGRPAWEAVCGSRQLFMLGHSVFPLLV</sequence>
<proteinExistence type="predicted"/>
<name>A0A545UKS1_9HYPO</name>
<accession>A0A545UKS1</accession>
<comment type="caution">
    <text evidence="1">The sequence shown here is derived from an EMBL/GenBank/DDBJ whole genome shotgun (WGS) entry which is preliminary data.</text>
</comment>
<dbReference type="EMBL" id="SPUK01000039">
    <property type="protein sequence ID" value="TQV90061.1"/>
    <property type="molecule type" value="Genomic_DNA"/>
</dbReference>
<reference evidence="1 2" key="1">
    <citation type="journal article" date="2019" name="Appl. Microbiol. Biotechnol.">
        <title>Genome sequence of Isaria javanica and comparative genome analysis insights into family S53 peptidase evolution in fungal entomopathogens.</title>
        <authorList>
            <person name="Lin R."/>
            <person name="Zhang X."/>
            <person name="Xin B."/>
            <person name="Zou M."/>
            <person name="Gao Y."/>
            <person name="Qin F."/>
            <person name="Hu Q."/>
            <person name="Xie B."/>
            <person name="Cheng X."/>
        </authorList>
    </citation>
    <scope>NUCLEOTIDE SEQUENCE [LARGE SCALE GENOMIC DNA]</scope>
    <source>
        <strain evidence="1 2">IJ1G</strain>
    </source>
</reference>
<keyword evidence="2" id="KW-1185">Reference proteome</keyword>